<evidence type="ECO:0000313" key="13">
    <source>
        <dbReference type="Proteomes" id="UP000183868"/>
    </source>
</evidence>
<dbReference type="SUPFAM" id="SSF53927">
    <property type="entry name" value="Cytidine deaminase-like"/>
    <property type="match status" value="1"/>
</dbReference>
<dbReference type="PaxDb" id="880073-Calab_0370"/>
<dbReference type="InterPro" id="IPR016193">
    <property type="entry name" value="Cytidine_deaminase-like"/>
</dbReference>
<dbReference type="KEGG" id="caby:Cabys_3174"/>
<evidence type="ECO:0000256" key="5">
    <source>
        <dbReference type="ARBA" id="ARBA00022755"/>
    </source>
</evidence>
<organism evidence="11 12">
    <name type="scientific">Caldithrix abyssi DSM 13497</name>
    <dbReference type="NCBI Taxonomy" id="880073"/>
    <lineage>
        <taxon>Bacteria</taxon>
        <taxon>Pseudomonadati</taxon>
        <taxon>Calditrichota</taxon>
        <taxon>Calditrichia</taxon>
        <taxon>Calditrichales</taxon>
        <taxon>Calditrichaceae</taxon>
        <taxon>Caldithrix</taxon>
    </lineage>
</organism>
<dbReference type="GO" id="GO:0005829">
    <property type="term" value="C:cytosol"/>
    <property type="evidence" value="ECO:0007669"/>
    <property type="project" value="TreeGrafter"/>
</dbReference>
<dbReference type="NCBIfam" id="NF002049">
    <property type="entry name" value="PRK00881.1"/>
    <property type="match status" value="1"/>
</dbReference>
<comment type="catalytic activity">
    <reaction evidence="8">
        <text>IMP + H2O = 5-formamido-1-(5-phospho-D-ribosyl)imidazole-4-carboxamide</text>
        <dbReference type="Rhea" id="RHEA:18445"/>
        <dbReference type="ChEBI" id="CHEBI:15377"/>
        <dbReference type="ChEBI" id="CHEBI:58053"/>
        <dbReference type="ChEBI" id="CHEBI:58467"/>
        <dbReference type="EC" id="3.5.4.10"/>
    </reaction>
</comment>
<dbReference type="GO" id="GO:0006189">
    <property type="term" value="P:'de novo' IMP biosynthetic process"/>
    <property type="evidence" value="ECO:0007669"/>
    <property type="project" value="UniProtKB-UniRule"/>
</dbReference>
<evidence type="ECO:0000256" key="6">
    <source>
        <dbReference type="ARBA" id="ARBA00022801"/>
    </source>
</evidence>
<dbReference type="CDD" id="cd01421">
    <property type="entry name" value="IMPCH"/>
    <property type="match status" value="1"/>
</dbReference>
<dbReference type="EC" id="2.1.2.3" evidence="8"/>
<dbReference type="Proteomes" id="UP000004671">
    <property type="component" value="Chromosome"/>
</dbReference>
<dbReference type="EMBL" id="CM001402">
    <property type="protein sequence ID" value="EHO40015.1"/>
    <property type="molecule type" value="Genomic_DNA"/>
</dbReference>
<comment type="similarity">
    <text evidence="3 8">Belongs to the PurH family.</text>
</comment>
<dbReference type="InterPro" id="IPR002695">
    <property type="entry name" value="PurH-like"/>
</dbReference>
<evidence type="ECO:0000313" key="10">
    <source>
        <dbReference type="EMBL" id="APF19922.1"/>
    </source>
</evidence>
<dbReference type="UniPathway" id="UPA00074">
    <property type="reaction ID" value="UER00133"/>
</dbReference>
<dbReference type="FunFam" id="3.40.50.1380:FF:000001">
    <property type="entry name" value="Bifunctional purine biosynthesis protein PurH"/>
    <property type="match status" value="1"/>
</dbReference>
<comment type="domain">
    <text evidence="8">The IMP cyclohydrolase activity resides in the N-terminal region.</text>
</comment>
<evidence type="ECO:0000256" key="1">
    <source>
        <dbReference type="ARBA" id="ARBA00004844"/>
    </source>
</evidence>
<evidence type="ECO:0000313" key="11">
    <source>
        <dbReference type="EMBL" id="EHO40015.1"/>
    </source>
</evidence>
<dbReference type="PANTHER" id="PTHR11692:SF0">
    <property type="entry name" value="BIFUNCTIONAL PURINE BIOSYNTHESIS PROTEIN ATIC"/>
    <property type="match status" value="1"/>
</dbReference>
<evidence type="ECO:0000256" key="7">
    <source>
        <dbReference type="ARBA" id="ARBA00023268"/>
    </source>
</evidence>
<dbReference type="STRING" id="880073.Cabys_3174"/>
<dbReference type="SMART" id="SM00798">
    <property type="entry name" value="AICARFT_IMPCHas"/>
    <property type="match status" value="1"/>
</dbReference>
<comment type="pathway">
    <text evidence="1 8">Purine metabolism; IMP biosynthesis via de novo pathway; IMP from 5-formamido-1-(5-phospho-D-ribosyl)imidazole-4-carboxamide: step 1/1.</text>
</comment>
<reference evidence="11 12" key="1">
    <citation type="submission" date="2011-09" db="EMBL/GenBank/DDBJ databases">
        <title>The permanent draft genome of Caldithrix abyssi DSM 13497.</title>
        <authorList>
            <consortium name="US DOE Joint Genome Institute (JGI-PGF)"/>
            <person name="Lucas S."/>
            <person name="Han J."/>
            <person name="Lapidus A."/>
            <person name="Bruce D."/>
            <person name="Goodwin L."/>
            <person name="Pitluck S."/>
            <person name="Peters L."/>
            <person name="Kyrpides N."/>
            <person name="Mavromatis K."/>
            <person name="Ivanova N."/>
            <person name="Mikhailova N."/>
            <person name="Chertkov O."/>
            <person name="Detter J.C."/>
            <person name="Tapia R."/>
            <person name="Han C."/>
            <person name="Land M."/>
            <person name="Hauser L."/>
            <person name="Markowitz V."/>
            <person name="Cheng J.-F."/>
            <person name="Hugenholtz P."/>
            <person name="Woyke T."/>
            <person name="Wu D."/>
            <person name="Spring S."/>
            <person name="Brambilla E."/>
            <person name="Klenk H.-P."/>
            <person name="Eisen J.A."/>
        </authorList>
    </citation>
    <scope>NUCLEOTIDE SEQUENCE [LARGE SCALE GENOMIC DNA]</scope>
    <source>
        <strain evidence="11 12">DSM 13497</strain>
    </source>
</reference>
<comment type="catalytic activity">
    <reaction evidence="8">
        <text>(6R)-10-formyltetrahydrofolate + 5-amino-1-(5-phospho-beta-D-ribosyl)imidazole-4-carboxamide = 5-formamido-1-(5-phospho-D-ribosyl)imidazole-4-carboxamide + (6S)-5,6,7,8-tetrahydrofolate</text>
        <dbReference type="Rhea" id="RHEA:22192"/>
        <dbReference type="ChEBI" id="CHEBI:57453"/>
        <dbReference type="ChEBI" id="CHEBI:58467"/>
        <dbReference type="ChEBI" id="CHEBI:58475"/>
        <dbReference type="ChEBI" id="CHEBI:195366"/>
        <dbReference type="EC" id="2.1.2.3"/>
    </reaction>
</comment>
<dbReference type="PIRSF" id="PIRSF000414">
    <property type="entry name" value="AICARFT_IMPCHas"/>
    <property type="match status" value="1"/>
</dbReference>
<dbReference type="SUPFAM" id="SSF52335">
    <property type="entry name" value="Methylglyoxal synthase-like"/>
    <property type="match status" value="1"/>
</dbReference>
<dbReference type="GO" id="GO:0003937">
    <property type="term" value="F:IMP cyclohydrolase activity"/>
    <property type="evidence" value="ECO:0007669"/>
    <property type="project" value="UniProtKB-UniRule"/>
</dbReference>
<keyword evidence="7 8" id="KW-0511">Multifunctional enzyme</keyword>
<protein>
    <recommendedName>
        <fullName evidence="8">Bifunctional purine biosynthesis protein PurH</fullName>
    </recommendedName>
    <domain>
        <recommendedName>
            <fullName evidence="8">Phosphoribosylaminoimidazolecarboxamide formyltransferase</fullName>
            <ecNumber evidence="8">2.1.2.3</ecNumber>
        </recommendedName>
        <alternativeName>
            <fullName evidence="8">AICAR transformylase</fullName>
        </alternativeName>
    </domain>
    <domain>
        <recommendedName>
            <fullName evidence="8">IMP cyclohydrolase</fullName>
            <ecNumber evidence="8">3.5.4.10</ecNumber>
        </recommendedName>
        <alternativeName>
            <fullName evidence="8">ATIC</fullName>
        </alternativeName>
        <alternativeName>
            <fullName evidence="8">IMP synthase</fullName>
        </alternativeName>
        <alternativeName>
            <fullName evidence="8">Inosinicase</fullName>
        </alternativeName>
    </domain>
</protein>
<dbReference type="Gene3D" id="3.40.140.20">
    <property type="match status" value="2"/>
</dbReference>
<gene>
    <name evidence="8 10" type="primary">purH</name>
    <name evidence="10" type="ORF">Cabys_3174</name>
    <name evidence="11" type="ORF">Calab_0370</name>
</gene>
<evidence type="ECO:0000259" key="9">
    <source>
        <dbReference type="PROSITE" id="PS51855"/>
    </source>
</evidence>
<dbReference type="HOGENOM" id="CLU_016316_5_2_0"/>
<feature type="domain" description="MGS-like" evidence="9">
    <location>
        <begin position="1"/>
        <end position="147"/>
    </location>
</feature>
<dbReference type="InterPro" id="IPR024051">
    <property type="entry name" value="AICAR_Tfase_dup_dom_sf"/>
</dbReference>
<dbReference type="EC" id="3.5.4.10" evidence="8"/>
<evidence type="ECO:0000256" key="2">
    <source>
        <dbReference type="ARBA" id="ARBA00004954"/>
    </source>
</evidence>
<evidence type="ECO:0000256" key="3">
    <source>
        <dbReference type="ARBA" id="ARBA00007667"/>
    </source>
</evidence>
<accession>H1XQC8</accession>
<dbReference type="InParanoid" id="H1XQC8"/>
<dbReference type="AlphaFoldDB" id="H1XQC8"/>
<dbReference type="Pfam" id="PF02142">
    <property type="entry name" value="MGS"/>
    <property type="match status" value="1"/>
</dbReference>
<dbReference type="HAMAP" id="MF_00139">
    <property type="entry name" value="PurH"/>
    <property type="match status" value="1"/>
</dbReference>
<dbReference type="GO" id="GO:0004643">
    <property type="term" value="F:phosphoribosylaminoimidazolecarboxamide formyltransferase activity"/>
    <property type="evidence" value="ECO:0007669"/>
    <property type="project" value="UniProtKB-UniRule"/>
</dbReference>
<name>H1XQC8_CALAY</name>
<sequence>MKHSIKIKRALFSVSDKSGVEALARALHQNGCQIISTGGTKSVLEKAGIPVTEISEVTGNPEAFGGRMKTISFQIESALLFDREKDADEARQLGIEPIDMVVCNLYPFERVKNQGVDFDTLIENIDIGGPTMVRAAAKNFKYVAVVTDPQDYPDLVTELQDNDGALSYETRFRLMRKAFNLTADYDAMIATAMDETAGHLSVRLAFDRAKTLRYGENAHQQAFFLRQRHAPYSLHDLEFLHGKELSYNNIVDLYSALDAVKDLSKTACAIIKHNNPCGLCEGNDQRQVFELAWAGDPVSAFGSIIAFNKKVERSTVEFLHLDAENKMQRKFVEVIAAPDFAPEAIEYLKKHKNLRLVRFEPKRVTQEKEFKILAGSLLLQTSDNTLLKEKETVTQHETEVDDDLLNFGLLAVRQLKSNAIAVVRKKDNYLQLLGMGCGQPNRVNSTRLALERSRENLKNEFTGEDAQRERYIKEQMEKAVLVSDAFFPFPDNVEIAASYGIKTIVQPGGSIRDKSVIEKCNELGIAMVFTGLRHFKH</sequence>
<evidence type="ECO:0000313" key="12">
    <source>
        <dbReference type="Proteomes" id="UP000004671"/>
    </source>
</evidence>
<evidence type="ECO:0000256" key="4">
    <source>
        <dbReference type="ARBA" id="ARBA00022679"/>
    </source>
</evidence>
<keyword evidence="5 8" id="KW-0658">Purine biosynthesis</keyword>
<reference evidence="10 13" key="2">
    <citation type="submission" date="2016-11" db="EMBL/GenBank/DDBJ databases">
        <title>Genomic analysis of Caldithrix abyssi and proposal of a novel bacterial phylum Caldithrichaeota.</title>
        <authorList>
            <person name="Kublanov I."/>
            <person name="Sigalova O."/>
            <person name="Gavrilov S."/>
            <person name="Lebedinsky A."/>
            <person name="Ivanova N."/>
            <person name="Daum C."/>
            <person name="Reddy T."/>
            <person name="Klenk H.P."/>
            <person name="Goker M."/>
            <person name="Reva O."/>
            <person name="Miroshnichenko M."/>
            <person name="Kyprides N."/>
            <person name="Woyke T."/>
            <person name="Gelfand M."/>
        </authorList>
    </citation>
    <scope>NUCLEOTIDE SEQUENCE [LARGE SCALE GENOMIC DNA]</scope>
    <source>
        <strain evidence="10 13">LF13</strain>
    </source>
</reference>
<dbReference type="PROSITE" id="PS51855">
    <property type="entry name" value="MGS"/>
    <property type="match status" value="1"/>
</dbReference>
<keyword evidence="12" id="KW-1185">Reference proteome</keyword>
<dbReference type="Proteomes" id="UP000183868">
    <property type="component" value="Chromosome"/>
</dbReference>
<dbReference type="InterPro" id="IPR011607">
    <property type="entry name" value="MGS-like_dom"/>
</dbReference>
<dbReference type="OrthoDB" id="9802065at2"/>
<dbReference type="Pfam" id="PF01808">
    <property type="entry name" value="AICARFT_IMPCHas"/>
    <property type="match status" value="1"/>
</dbReference>
<dbReference type="EMBL" id="CP018099">
    <property type="protein sequence ID" value="APF19922.1"/>
    <property type="molecule type" value="Genomic_DNA"/>
</dbReference>
<dbReference type="InterPro" id="IPR036914">
    <property type="entry name" value="MGS-like_dom_sf"/>
</dbReference>
<proteinExistence type="inferred from homology"/>
<dbReference type="FunCoup" id="H1XQC8">
    <property type="interactions" value="515"/>
</dbReference>
<dbReference type="eggNOG" id="COG0138">
    <property type="taxonomic scope" value="Bacteria"/>
</dbReference>
<comment type="pathway">
    <text evidence="2 8">Purine metabolism; IMP biosynthesis via de novo pathway; 5-formamido-1-(5-phospho-D-ribosyl)imidazole-4-carboxamide from 5-amino-1-(5-phospho-D-ribosyl)imidazole-4-carboxamide (10-formyl THF route): step 1/1.</text>
</comment>
<dbReference type="SMART" id="SM00851">
    <property type="entry name" value="MGS"/>
    <property type="match status" value="1"/>
</dbReference>
<dbReference type="PANTHER" id="PTHR11692">
    <property type="entry name" value="BIFUNCTIONAL PURINE BIOSYNTHESIS PROTEIN PURH"/>
    <property type="match status" value="1"/>
</dbReference>
<evidence type="ECO:0000256" key="8">
    <source>
        <dbReference type="HAMAP-Rule" id="MF_00139"/>
    </source>
</evidence>
<keyword evidence="4 8" id="KW-0808">Transferase</keyword>
<dbReference type="Gene3D" id="3.40.50.1380">
    <property type="entry name" value="Methylglyoxal synthase-like domain"/>
    <property type="match status" value="1"/>
</dbReference>
<dbReference type="RefSeq" id="WP_006926923.1">
    <property type="nucleotide sequence ID" value="NZ_CM001402.1"/>
</dbReference>
<keyword evidence="6 8" id="KW-0378">Hydrolase</keyword>